<gene>
    <name evidence="2" type="ORF">Nans01_44640</name>
</gene>
<feature type="compositionally biased region" description="Basic and acidic residues" evidence="1">
    <location>
        <begin position="84"/>
        <end position="95"/>
    </location>
</feature>
<accession>A0A9W6PAQ9</accession>
<organism evidence="2 3">
    <name type="scientific">Nocardiopsis ansamitocini</name>
    <dbReference type="NCBI Taxonomy" id="1670832"/>
    <lineage>
        <taxon>Bacteria</taxon>
        <taxon>Bacillati</taxon>
        <taxon>Actinomycetota</taxon>
        <taxon>Actinomycetes</taxon>
        <taxon>Streptosporangiales</taxon>
        <taxon>Nocardiopsidaceae</taxon>
        <taxon>Nocardiopsis</taxon>
    </lineage>
</organism>
<protein>
    <submittedName>
        <fullName evidence="2">Uncharacterized protein</fullName>
    </submittedName>
</protein>
<dbReference type="AlphaFoldDB" id="A0A9W6PAQ9"/>
<evidence type="ECO:0000313" key="2">
    <source>
        <dbReference type="EMBL" id="GLU50113.1"/>
    </source>
</evidence>
<evidence type="ECO:0000256" key="1">
    <source>
        <dbReference type="SAM" id="MobiDB-lite"/>
    </source>
</evidence>
<name>A0A9W6PAQ9_9ACTN</name>
<evidence type="ECO:0000313" key="3">
    <source>
        <dbReference type="Proteomes" id="UP001165092"/>
    </source>
</evidence>
<comment type="caution">
    <text evidence="2">The sequence shown here is derived from an EMBL/GenBank/DDBJ whole genome shotgun (WGS) entry which is preliminary data.</text>
</comment>
<proteinExistence type="predicted"/>
<dbReference type="EMBL" id="BSQG01000011">
    <property type="protein sequence ID" value="GLU50113.1"/>
    <property type="molecule type" value="Genomic_DNA"/>
</dbReference>
<reference evidence="2" key="1">
    <citation type="submission" date="2023-02" db="EMBL/GenBank/DDBJ databases">
        <title>Nocardiopsis ansamitocini NBRC 112285.</title>
        <authorList>
            <person name="Ichikawa N."/>
            <person name="Sato H."/>
            <person name="Tonouchi N."/>
        </authorList>
    </citation>
    <scope>NUCLEOTIDE SEQUENCE</scope>
    <source>
        <strain evidence="2">NBRC 112285</strain>
    </source>
</reference>
<sequence>MIACGEAERVRIRRVGRRAGKIIGRAVRITVVDGLIAVWDEERGDNPLQVLIDRVRAEKLIDQAPKRRGPPGDEGFPFLPRADPVPRPEDRTDRP</sequence>
<feature type="region of interest" description="Disordered" evidence="1">
    <location>
        <begin position="62"/>
        <end position="95"/>
    </location>
</feature>
<keyword evidence="3" id="KW-1185">Reference proteome</keyword>
<dbReference type="Proteomes" id="UP001165092">
    <property type="component" value="Unassembled WGS sequence"/>
</dbReference>